<dbReference type="PROSITE" id="PS50089">
    <property type="entry name" value="ZF_RING_2"/>
    <property type="match status" value="1"/>
</dbReference>
<dbReference type="InterPro" id="IPR013083">
    <property type="entry name" value="Znf_RING/FYVE/PHD"/>
</dbReference>
<dbReference type="SUPFAM" id="SSF57850">
    <property type="entry name" value="RING/U-box"/>
    <property type="match status" value="1"/>
</dbReference>
<organism evidence="7 8">
    <name type="scientific">Hucho hucho</name>
    <name type="common">huchen</name>
    <dbReference type="NCBI Taxonomy" id="62062"/>
    <lineage>
        <taxon>Eukaryota</taxon>
        <taxon>Metazoa</taxon>
        <taxon>Chordata</taxon>
        <taxon>Craniata</taxon>
        <taxon>Vertebrata</taxon>
        <taxon>Euteleostomi</taxon>
        <taxon>Actinopterygii</taxon>
        <taxon>Neopterygii</taxon>
        <taxon>Teleostei</taxon>
        <taxon>Protacanthopterygii</taxon>
        <taxon>Salmoniformes</taxon>
        <taxon>Salmonidae</taxon>
        <taxon>Salmoninae</taxon>
        <taxon>Hucho</taxon>
    </lineage>
</organism>
<evidence type="ECO:0000256" key="3">
    <source>
        <dbReference type="ARBA" id="ARBA00022833"/>
    </source>
</evidence>
<dbReference type="AlphaFoldDB" id="A0A4W5M368"/>
<feature type="domain" description="RING-type" evidence="6">
    <location>
        <begin position="22"/>
        <end position="65"/>
    </location>
</feature>
<evidence type="ECO:0000256" key="5">
    <source>
        <dbReference type="SAM" id="SignalP"/>
    </source>
</evidence>
<reference evidence="7" key="2">
    <citation type="submission" date="2025-08" db="UniProtKB">
        <authorList>
            <consortium name="Ensembl"/>
        </authorList>
    </citation>
    <scope>IDENTIFICATION</scope>
</reference>
<feature type="chain" id="PRO_5021324670" description="RING-type domain-containing protein" evidence="5">
    <location>
        <begin position="17"/>
        <end position="221"/>
    </location>
</feature>
<dbReference type="GeneTree" id="ENSGT01150000286950"/>
<evidence type="ECO:0000313" key="7">
    <source>
        <dbReference type="Ensembl" id="ENSHHUP00000032777.1"/>
    </source>
</evidence>
<evidence type="ECO:0000256" key="4">
    <source>
        <dbReference type="PROSITE-ProRule" id="PRU00175"/>
    </source>
</evidence>
<evidence type="ECO:0000256" key="1">
    <source>
        <dbReference type="ARBA" id="ARBA00022723"/>
    </source>
</evidence>
<dbReference type="CDD" id="cd19802">
    <property type="entry name" value="Bbox1_TRIM8-like"/>
    <property type="match status" value="1"/>
</dbReference>
<dbReference type="Gene3D" id="4.10.830.40">
    <property type="match status" value="1"/>
</dbReference>
<reference evidence="8" key="1">
    <citation type="submission" date="2018-06" db="EMBL/GenBank/DDBJ databases">
        <title>Genome assembly of Danube salmon.</title>
        <authorList>
            <person name="Macqueen D.J."/>
            <person name="Gundappa M.K."/>
        </authorList>
    </citation>
    <scope>NUCLEOTIDE SEQUENCE [LARGE SCALE GENOMIC DNA]</scope>
</reference>
<keyword evidence="3" id="KW-0862">Zinc</keyword>
<dbReference type="PROSITE" id="PS00518">
    <property type="entry name" value="ZF_RING_1"/>
    <property type="match status" value="1"/>
</dbReference>
<dbReference type="Ensembl" id="ENSHHUT00000034114.1">
    <property type="protein sequence ID" value="ENSHHUP00000032777.1"/>
    <property type="gene ID" value="ENSHHUG00000020750.1"/>
</dbReference>
<protein>
    <recommendedName>
        <fullName evidence="6">RING-type domain-containing protein</fullName>
    </recommendedName>
</protein>
<dbReference type="Proteomes" id="UP000314982">
    <property type="component" value="Unassembled WGS sequence"/>
</dbReference>
<dbReference type="Gene3D" id="3.30.40.10">
    <property type="entry name" value="Zinc/RING finger domain, C3HC4 (zinc finger)"/>
    <property type="match status" value="1"/>
</dbReference>
<dbReference type="PANTHER" id="PTHR25465">
    <property type="entry name" value="B-BOX DOMAIN CONTAINING"/>
    <property type="match status" value="1"/>
</dbReference>
<accession>A0A4W5M368</accession>
<dbReference type="GO" id="GO:0008270">
    <property type="term" value="F:zinc ion binding"/>
    <property type="evidence" value="ECO:0007669"/>
    <property type="project" value="UniProtKB-KW"/>
</dbReference>
<dbReference type="PANTHER" id="PTHR25465:SF5">
    <property type="entry name" value="E3 UBIQUITIN_ISG15 LIGASE TRIM25-RELATED"/>
    <property type="match status" value="1"/>
</dbReference>
<feature type="signal peptide" evidence="5">
    <location>
        <begin position="1"/>
        <end position="16"/>
    </location>
</feature>
<evidence type="ECO:0000256" key="2">
    <source>
        <dbReference type="ARBA" id="ARBA00022771"/>
    </source>
</evidence>
<dbReference type="STRING" id="62062.ENSHHUP00000032777"/>
<evidence type="ECO:0000313" key="8">
    <source>
        <dbReference type="Proteomes" id="UP000314982"/>
    </source>
</evidence>
<dbReference type="InterPro" id="IPR051051">
    <property type="entry name" value="E3_ubiq-ligase_TRIM/RNF"/>
</dbReference>
<dbReference type="SMART" id="SM00184">
    <property type="entry name" value="RING"/>
    <property type="match status" value="1"/>
</dbReference>
<sequence length="221" mass="24703">HILSTLCSALTSSLLAENHFRCSVCTEVLNEPVSFPCGHSFCRQCIETYWNKAAKEKVYNCPGCQRRFITCPNLSTNSSLDKVIRKLQQTGFKVPALPSHHYAGPGDVACDLCTEKQLKAVKFCLTCSASYCESHVRQHYTVAALQRHTLVEVTGNLDQKLCNEKQQIAVKLEAKLEQMNTEFSGKKTQKNIKGKQNVTNPTTELTCYAKRSSKGKVQFCC</sequence>
<reference evidence="7" key="3">
    <citation type="submission" date="2025-09" db="UniProtKB">
        <authorList>
            <consortium name="Ensembl"/>
        </authorList>
    </citation>
    <scope>IDENTIFICATION</scope>
</reference>
<keyword evidence="2 4" id="KW-0863">Zinc-finger</keyword>
<dbReference type="InterPro" id="IPR017907">
    <property type="entry name" value="Znf_RING_CS"/>
</dbReference>
<keyword evidence="5" id="KW-0732">Signal</keyword>
<dbReference type="Pfam" id="PF15227">
    <property type="entry name" value="zf-C3HC4_4"/>
    <property type="match status" value="1"/>
</dbReference>
<evidence type="ECO:0000259" key="6">
    <source>
        <dbReference type="PROSITE" id="PS50089"/>
    </source>
</evidence>
<name>A0A4W5M368_9TELE</name>
<keyword evidence="1" id="KW-0479">Metal-binding</keyword>
<proteinExistence type="predicted"/>
<keyword evidence="8" id="KW-1185">Reference proteome</keyword>
<dbReference type="InterPro" id="IPR001841">
    <property type="entry name" value="Znf_RING"/>
</dbReference>